<evidence type="ECO:0000256" key="6">
    <source>
        <dbReference type="ARBA" id="ARBA00022692"/>
    </source>
</evidence>
<feature type="domain" description="SLBB" evidence="16">
    <location>
        <begin position="216"/>
        <end position="293"/>
    </location>
</feature>
<organism evidence="17 18">
    <name type="scientific">Solimonas fluminis</name>
    <dbReference type="NCBI Taxonomy" id="2086571"/>
    <lineage>
        <taxon>Bacteria</taxon>
        <taxon>Pseudomonadati</taxon>
        <taxon>Pseudomonadota</taxon>
        <taxon>Gammaproteobacteria</taxon>
        <taxon>Nevskiales</taxon>
        <taxon>Nevskiaceae</taxon>
        <taxon>Solimonas</taxon>
    </lineage>
</organism>
<evidence type="ECO:0000256" key="7">
    <source>
        <dbReference type="ARBA" id="ARBA00022729"/>
    </source>
</evidence>
<dbReference type="EMBL" id="PSNW01000001">
    <property type="protein sequence ID" value="PPE75646.1"/>
    <property type="molecule type" value="Genomic_DNA"/>
</dbReference>
<proteinExistence type="inferred from homology"/>
<keyword evidence="10" id="KW-0626">Porin</keyword>
<evidence type="ECO:0000256" key="1">
    <source>
        <dbReference type="ARBA" id="ARBA00004571"/>
    </source>
</evidence>
<dbReference type="Pfam" id="PF22461">
    <property type="entry name" value="SLBB_2"/>
    <property type="match status" value="2"/>
</dbReference>
<keyword evidence="8" id="KW-0625">Polysaccharide transport</keyword>
<dbReference type="Pfam" id="PF02563">
    <property type="entry name" value="Poly_export"/>
    <property type="match status" value="1"/>
</dbReference>
<dbReference type="OrthoDB" id="9808421at2"/>
<keyword evidence="13" id="KW-0998">Cell outer membrane</keyword>
<evidence type="ECO:0000313" key="18">
    <source>
        <dbReference type="Proteomes" id="UP000238220"/>
    </source>
</evidence>
<name>A0A2S5TKY1_9GAMM</name>
<evidence type="ECO:0000256" key="14">
    <source>
        <dbReference type="ARBA" id="ARBA00023288"/>
    </source>
</evidence>
<evidence type="ECO:0000259" key="16">
    <source>
        <dbReference type="Pfam" id="PF22461"/>
    </source>
</evidence>
<evidence type="ECO:0000259" key="15">
    <source>
        <dbReference type="Pfam" id="PF02563"/>
    </source>
</evidence>
<evidence type="ECO:0000256" key="11">
    <source>
        <dbReference type="ARBA" id="ARBA00023136"/>
    </source>
</evidence>
<feature type="domain" description="SLBB" evidence="16">
    <location>
        <begin position="300"/>
        <end position="384"/>
    </location>
</feature>
<dbReference type="GO" id="GO:0046930">
    <property type="term" value="C:pore complex"/>
    <property type="evidence" value="ECO:0007669"/>
    <property type="project" value="UniProtKB-KW"/>
</dbReference>
<reference evidence="17 18" key="1">
    <citation type="submission" date="2018-02" db="EMBL/GenBank/DDBJ databases">
        <title>Genome sequencing of Solimonas sp. HR-BB.</title>
        <authorList>
            <person name="Lee Y."/>
            <person name="Jeon C.O."/>
        </authorList>
    </citation>
    <scope>NUCLEOTIDE SEQUENCE [LARGE SCALE GENOMIC DNA]</scope>
    <source>
        <strain evidence="17 18">HR-BB</strain>
    </source>
</reference>
<keyword evidence="18" id="KW-1185">Reference proteome</keyword>
<comment type="similarity">
    <text evidence="2">Belongs to the BexD/CtrA/VexA family.</text>
</comment>
<evidence type="ECO:0000256" key="5">
    <source>
        <dbReference type="ARBA" id="ARBA00022597"/>
    </source>
</evidence>
<comment type="caution">
    <text evidence="17">The sequence shown here is derived from an EMBL/GenBank/DDBJ whole genome shotgun (WGS) entry which is preliminary data.</text>
</comment>
<evidence type="ECO:0000256" key="4">
    <source>
        <dbReference type="ARBA" id="ARBA00022452"/>
    </source>
</evidence>
<evidence type="ECO:0000256" key="13">
    <source>
        <dbReference type="ARBA" id="ARBA00023237"/>
    </source>
</evidence>
<dbReference type="PANTHER" id="PTHR33619">
    <property type="entry name" value="POLYSACCHARIDE EXPORT PROTEIN GFCE-RELATED"/>
    <property type="match status" value="1"/>
</dbReference>
<dbReference type="PANTHER" id="PTHR33619:SF3">
    <property type="entry name" value="POLYSACCHARIDE EXPORT PROTEIN GFCE-RELATED"/>
    <property type="match status" value="1"/>
</dbReference>
<comment type="subcellular location">
    <subcellularLocation>
        <location evidence="1">Cell outer membrane</location>
        <topology evidence="1">Multi-pass membrane protein</topology>
    </subcellularLocation>
</comment>
<evidence type="ECO:0000256" key="8">
    <source>
        <dbReference type="ARBA" id="ARBA00023047"/>
    </source>
</evidence>
<accession>A0A2S5TKY1</accession>
<keyword evidence="14" id="KW-0449">Lipoprotein</keyword>
<dbReference type="AlphaFoldDB" id="A0A2S5TKY1"/>
<evidence type="ECO:0000256" key="3">
    <source>
        <dbReference type="ARBA" id="ARBA00022448"/>
    </source>
</evidence>
<keyword evidence="3" id="KW-0813">Transport</keyword>
<evidence type="ECO:0000256" key="9">
    <source>
        <dbReference type="ARBA" id="ARBA00023065"/>
    </source>
</evidence>
<keyword evidence="4" id="KW-1134">Transmembrane beta strand</keyword>
<dbReference type="GO" id="GO:0015159">
    <property type="term" value="F:polysaccharide transmembrane transporter activity"/>
    <property type="evidence" value="ECO:0007669"/>
    <property type="project" value="InterPro"/>
</dbReference>
<keyword evidence="12" id="KW-0564">Palmitate</keyword>
<keyword evidence="5" id="KW-0762">Sugar transport</keyword>
<evidence type="ECO:0000313" key="17">
    <source>
        <dbReference type="EMBL" id="PPE75646.1"/>
    </source>
</evidence>
<keyword evidence="7" id="KW-0732">Signal</keyword>
<keyword evidence="9" id="KW-0406">Ion transport</keyword>
<dbReference type="GO" id="GO:0009279">
    <property type="term" value="C:cell outer membrane"/>
    <property type="evidence" value="ECO:0007669"/>
    <property type="project" value="UniProtKB-SubCell"/>
</dbReference>
<dbReference type="InterPro" id="IPR049712">
    <property type="entry name" value="Poly_export"/>
</dbReference>
<dbReference type="Gene3D" id="3.30.1950.10">
    <property type="entry name" value="wza like domain"/>
    <property type="match status" value="1"/>
</dbReference>
<sequence length="414" mass="43702">MIHIWCLRPLSVARQDKNQVREKAMTISKSVLGGLLSSVVLLSGCALVPGLRVSASGDHPDASPGYRVIEVTPEVLASLRSRTASSSRAAEALPQSAVAAGPGMPKGGSDAVEVDLVPASATGTPAEYLIGPGDVLQIVVWDHLELTNPFGAVTRDPVSAGQLVGADGKIFFPYVGVFQAGGQTIRQVRERITKDLAVVVKNPQVDVRVVAYRSSRVQVTGEVKNPGVVTLDDTTKGLLEALNERGGLNPGASRRTTLLIRSGKSYEVDLAGLLSGNVPAINPLLKAGDIVHVPDANNDQVFVLGELARQGAVTMGQQELTLTEALTKSGGLDRVTANDSGVLVFRRPKKLGESASIYAVDLSRPEGLLLAGEFTMEPRDVVYVKATAFSQYNLVIGQLLPTITAVYQVDALTQ</sequence>
<dbReference type="InterPro" id="IPR054765">
    <property type="entry name" value="SLBB_dom"/>
</dbReference>
<evidence type="ECO:0000256" key="12">
    <source>
        <dbReference type="ARBA" id="ARBA00023139"/>
    </source>
</evidence>
<dbReference type="Proteomes" id="UP000238220">
    <property type="component" value="Unassembled WGS sequence"/>
</dbReference>
<feature type="domain" description="Polysaccharide export protein N-terminal" evidence="15">
    <location>
        <begin position="124"/>
        <end position="209"/>
    </location>
</feature>
<evidence type="ECO:0000256" key="10">
    <source>
        <dbReference type="ARBA" id="ARBA00023114"/>
    </source>
</evidence>
<keyword evidence="6" id="KW-0812">Transmembrane</keyword>
<protein>
    <submittedName>
        <fullName evidence="17">Uncharacterized protein</fullName>
    </submittedName>
</protein>
<dbReference type="GO" id="GO:0006811">
    <property type="term" value="P:monoatomic ion transport"/>
    <property type="evidence" value="ECO:0007669"/>
    <property type="project" value="UniProtKB-KW"/>
</dbReference>
<dbReference type="Gene3D" id="3.10.560.10">
    <property type="entry name" value="Outer membrane lipoprotein wza domain like"/>
    <property type="match status" value="2"/>
</dbReference>
<dbReference type="InterPro" id="IPR003715">
    <property type="entry name" value="Poly_export_N"/>
</dbReference>
<evidence type="ECO:0000256" key="2">
    <source>
        <dbReference type="ARBA" id="ARBA00009450"/>
    </source>
</evidence>
<dbReference type="GO" id="GO:0015288">
    <property type="term" value="F:porin activity"/>
    <property type="evidence" value="ECO:0007669"/>
    <property type="project" value="UniProtKB-KW"/>
</dbReference>
<gene>
    <name evidence="17" type="ORF">C3942_01765</name>
</gene>
<keyword evidence="11" id="KW-0472">Membrane</keyword>